<sequence>MSSVAEEYSDYLNKTGVMKRLVEILEHLVEIDPLPVDPLMEILHALGCPLIPQAQIKALEREVSHAQDELRYLRRVLINIGGRNDLYDSDTDEDEYVGVVGTRSGVAQLYALESGVYNPDQSPCASPVPYLLTGAKLVKKEEKSQH</sequence>
<evidence type="ECO:0000313" key="2">
    <source>
        <dbReference type="Proteomes" id="UP000494163"/>
    </source>
</evidence>
<protein>
    <submittedName>
        <fullName evidence="1">CG14545</fullName>
    </submittedName>
</protein>
<dbReference type="EMBL" id="CP012526">
    <property type="protein sequence ID" value="ALC46952.1"/>
    <property type="molecule type" value="Genomic_DNA"/>
</dbReference>
<gene>
    <name evidence="1" type="ORF">Dbus_chr3Rg1702</name>
</gene>
<evidence type="ECO:0000313" key="1">
    <source>
        <dbReference type="EMBL" id="ALC46952.1"/>
    </source>
</evidence>
<name>A0A0M4EN34_DROBS</name>
<reference evidence="1 2" key="1">
    <citation type="submission" date="2015-08" db="EMBL/GenBank/DDBJ databases">
        <title>Ancestral chromatin configuration constrains chromatin evolution on differentiating sex chromosomes in Drosophila.</title>
        <authorList>
            <person name="Zhou Q."/>
            <person name="Bachtrog D."/>
        </authorList>
    </citation>
    <scope>NUCLEOTIDE SEQUENCE [LARGE SCALE GENOMIC DNA]</scope>
    <source>
        <tissue evidence="1">Whole larvae</tissue>
    </source>
</reference>
<keyword evidence="2" id="KW-1185">Reference proteome</keyword>
<dbReference type="STRING" id="30019.A0A0M4EN34"/>
<dbReference type="OMA" id="PLMHILH"/>
<dbReference type="AlphaFoldDB" id="A0A0M4EN34"/>
<proteinExistence type="predicted"/>
<accession>A0A0M4EN34</accession>
<dbReference type="OrthoDB" id="7869870at2759"/>
<dbReference type="Proteomes" id="UP000494163">
    <property type="component" value="Chromosome 3R"/>
</dbReference>
<organism evidence="1 2">
    <name type="scientific">Drosophila busckii</name>
    <name type="common">Fruit fly</name>
    <dbReference type="NCBI Taxonomy" id="30019"/>
    <lineage>
        <taxon>Eukaryota</taxon>
        <taxon>Metazoa</taxon>
        <taxon>Ecdysozoa</taxon>
        <taxon>Arthropoda</taxon>
        <taxon>Hexapoda</taxon>
        <taxon>Insecta</taxon>
        <taxon>Pterygota</taxon>
        <taxon>Neoptera</taxon>
        <taxon>Endopterygota</taxon>
        <taxon>Diptera</taxon>
        <taxon>Brachycera</taxon>
        <taxon>Muscomorpha</taxon>
        <taxon>Ephydroidea</taxon>
        <taxon>Drosophilidae</taxon>
        <taxon>Drosophila</taxon>
    </lineage>
</organism>